<dbReference type="STRING" id="1471761.B0W44_17280"/>
<reference evidence="7 8" key="1">
    <citation type="journal article" date="2015" name="Int. J. Syst. Evol. Microbiol.">
        <title>Novibacillus thermophilus gen. nov., sp. nov., a Gram-staining-negative and moderately thermophilic member of the family Thermoactinomycetaceae.</title>
        <authorList>
            <person name="Yang G."/>
            <person name="Chen J."/>
            <person name="Zhou S."/>
        </authorList>
    </citation>
    <scope>NUCLEOTIDE SEQUENCE [LARGE SCALE GENOMIC DNA]</scope>
    <source>
        <strain evidence="7 8">SG-1</strain>
    </source>
</reference>
<evidence type="ECO:0000256" key="5">
    <source>
        <dbReference type="SAM" id="Phobius"/>
    </source>
</evidence>
<dbReference type="InterPro" id="IPR006977">
    <property type="entry name" value="Yip1_dom"/>
</dbReference>
<keyword evidence="4 5" id="KW-0472">Membrane</keyword>
<keyword evidence="2 5" id="KW-0812">Transmembrane</keyword>
<gene>
    <name evidence="7" type="ORF">B0W44_17280</name>
</gene>
<evidence type="ECO:0000256" key="4">
    <source>
        <dbReference type="ARBA" id="ARBA00023136"/>
    </source>
</evidence>
<feature type="transmembrane region" description="Helical" evidence="5">
    <location>
        <begin position="128"/>
        <end position="150"/>
    </location>
</feature>
<dbReference type="AlphaFoldDB" id="A0A1U9KB14"/>
<dbReference type="Pfam" id="PF04893">
    <property type="entry name" value="Yip1"/>
    <property type="match status" value="1"/>
</dbReference>
<sequence length="231" mass="24808">MLEWERIYVSDQSTVSKPSLLGMVWSPGEQFERMRERPVFWGALIIVTLLSVAASMILFYAMPDDMYDVPGMQLTEEQLAMAKTMGAVTAVLDALIGTPIGILISALIMFLITKLAQKDTTFRQLFSLNTYIMFISGIGQLLNALIRLAIGGDPVVFVTSLGSLVEAEGMTAGILGGIELFSIWATVLTAIGLYKVGRLSKGAAWTVAIVIFVIGLIFSVVGGVFSGTAGV</sequence>
<proteinExistence type="predicted"/>
<evidence type="ECO:0000259" key="6">
    <source>
        <dbReference type="Pfam" id="PF04893"/>
    </source>
</evidence>
<name>A0A1U9KB14_9BACL</name>
<evidence type="ECO:0000256" key="3">
    <source>
        <dbReference type="ARBA" id="ARBA00022989"/>
    </source>
</evidence>
<evidence type="ECO:0000256" key="2">
    <source>
        <dbReference type="ARBA" id="ARBA00022692"/>
    </source>
</evidence>
<dbReference type="EMBL" id="CP019699">
    <property type="protein sequence ID" value="AQS57234.1"/>
    <property type="molecule type" value="Genomic_DNA"/>
</dbReference>
<evidence type="ECO:0000313" key="8">
    <source>
        <dbReference type="Proteomes" id="UP000188603"/>
    </source>
</evidence>
<feature type="transmembrane region" description="Helical" evidence="5">
    <location>
        <begin position="39"/>
        <end position="62"/>
    </location>
</feature>
<dbReference type="OrthoDB" id="2940219at2"/>
<dbReference type="KEGG" id="ntr:B0W44_17280"/>
<keyword evidence="8" id="KW-1185">Reference proteome</keyword>
<comment type="subcellular location">
    <subcellularLocation>
        <location evidence="1">Membrane</location>
        <topology evidence="1">Multi-pass membrane protein</topology>
    </subcellularLocation>
</comment>
<feature type="transmembrane region" description="Helical" evidence="5">
    <location>
        <begin position="94"/>
        <end position="116"/>
    </location>
</feature>
<feature type="transmembrane region" description="Helical" evidence="5">
    <location>
        <begin position="170"/>
        <end position="191"/>
    </location>
</feature>
<evidence type="ECO:0000256" key="1">
    <source>
        <dbReference type="ARBA" id="ARBA00004141"/>
    </source>
</evidence>
<evidence type="ECO:0000313" key="7">
    <source>
        <dbReference type="EMBL" id="AQS57234.1"/>
    </source>
</evidence>
<feature type="domain" description="Yip1" evidence="6">
    <location>
        <begin position="23"/>
        <end position="219"/>
    </location>
</feature>
<feature type="transmembrane region" description="Helical" evidence="5">
    <location>
        <begin position="203"/>
        <end position="225"/>
    </location>
</feature>
<protein>
    <recommendedName>
        <fullName evidence="6">Yip1 domain-containing protein</fullName>
    </recommendedName>
</protein>
<accession>A0A1U9KB14</accession>
<dbReference type="Proteomes" id="UP000188603">
    <property type="component" value="Chromosome"/>
</dbReference>
<keyword evidence="3 5" id="KW-1133">Transmembrane helix</keyword>
<dbReference type="GO" id="GO:0016020">
    <property type="term" value="C:membrane"/>
    <property type="evidence" value="ECO:0007669"/>
    <property type="project" value="UniProtKB-SubCell"/>
</dbReference>
<organism evidence="7 8">
    <name type="scientific">Novibacillus thermophilus</name>
    <dbReference type="NCBI Taxonomy" id="1471761"/>
    <lineage>
        <taxon>Bacteria</taxon>
        <taxon>Bacillati</taxon>
        <taxon>Bacillota</taxon>
        <taxon>Bacilli</taxon>
        <taxon>Bacillales</taxon>
        <taxon>Thermoactinomycetaceae</taxon>
        <taxon>Novibacillus</taxon>
    </lineage>
</organism>